<organism evidence="1 2">
    <name type="scientific">Xenoophorus captivus</name>
    <dbReference type="NCBI Taxonomy" id="1517983"/>
    <lineage>
        <taxon>Eukaryota</taxon>
        <taxon>Metazoa</taxon>
        <taxon>Chordata</taxon>
        <taxon>Craniata</taxon>
        <taxon>Vertebrata</taxon>
        <taxon>Euteleostomi</taxon>
        <taxon>Actinopterygii</taxon>
        <taxon>Neopterygii</taxon>
        <taxon>Teleostei</taxon>
        <taxon>Neoteleostei</taxon>
        <taxon>Acanthomorphata</taxon>
        <taxon>Ovalentaria</taxon>
        <taxon>Atherinomorphae</taxon>
        <taxon>Cyprinodontiformes</taxon>
        <taxon>Goodeidae</taxon>
        <taxon>Xenoophorus</taxon>
    </lineage>
</organism>
<reference evidence="1 2" key="1">
    <citation type="submission" date="2021-06" db="EMBL/GenBank/DDBJ databases">
        <authorList>
            <person name="Palmer J.M."/>
        </authorList>
    </citation>
    <scope>NUCLEOTIDE SEQUENCE [LARGE SCALE GENOMIC DNA]</scope>
    <source>
        <strain evidence="1 2">XC_2019</strain>
        <tissue evidence="1">Muscle</tissue>
    </source>
</reference>
<gene>
    <name evidence="1" type="ORF">XENOCAPTIV_009080</name>
</gene>
<dbReference type="Proteomes" id="UP001434883">
    <property type="component" value="Unassembled WGS sequence"/>
</dbReference>
<protein>
    <submittedName>
        <fullName evidence="1">Uncharacterized protein</fullName>
    </submittedName>
</protein>
<dbReference type="EMBL" id="JAHRIN010059023">
    <property type="protein sequence ID" value="MEQ2211609.1"/>
    <property type="molecule type" value="Genomic_DNA"/>
</dbReference>
<proteinExistence type="predicted"/>
<accession>A0ABV0RTN4</accession>
<evidence type="ECO:0000313" key="2">
    <source>
        <dbReference type="Proteomes" id="UP001434883"/>
    </source>
</evidence>
<sequence length="154" mass="17511">MEELLWMLFKTGVLKALEIQGKSKVISQNIRRRSAVLDKFEGAMFIFSINYMQILTPIECLAVQEGNGFYVKDFWEKVCINLTTQAKEFVKIQTESGNRVTVSTVTTVTKPAETPGLNRVKNSLPLKSQMTVYKCTQGKERLGDMTCGRMKLKF</sequence>
<evidence type="ECO:0000313" key="1">
    <source>
        <dbReference type="EMBL" id="MEQ2211609.1"/>
    </source>
</evidence>
<comment type="caution">
    <text evidence="1">The sequence shown here is derived from an EMBL/GenBank/DDBJ whole genome shotgun (WGS) entry which is preliminary data.</text>
</comment>
<keyword evidence="2" id="KW-1185">Reference proteome</keyword>
<name>A0ABV0RTN4_9TELE</name>